<keyword evidence="4" id="KW-1185">Reference proteome</keyword>
<dbReference type="Gene3D" id="3.40.50.300">
    <property type="entry name" value="P-loop containing nucleotide triphosphate hydrolases"/>
    <property type="match status" value="1"/>
</dbReference>
<comment type="caution">
    <text evidence="3">The sequence shown here is derived from an EMBL/GenBank/DDBJ whole genome shotgun (WGS) entry which is preliminary data.</text>
</comment>
<accession>A0ABR3IWX4</accession>
<gene>
    <name evidence="3" type="ORF">HGRIS_013825</name>
</gene>
<evidence type="ECO:0000259" key="2">
    <source>
        <dbReference type="Pfam" id="PF13086"/>
    </source>
</evidence>
<proteinExistence type="predicted"/>
<keyword evidence="1" id="KW-0175">Coiled coil</keyword>
<protein>
    <recommendedName>
        <fullName evidence="2">DNA2/NAM7 helicase helicase domain-containing protein</fullName>
    </recommendedName>
</protein>
<dbReference type="Proteomes" id="UP001556367">
    <property type="component" value="Unassembled WGS sequence"/>
</dbReference>
<evidence type="ECO:0000313" key="3">
    <source>
        <dbReference type="EMBL" id="KAL0947743.1"/>
    </source>
</evidence>
<name>A0ABR3IWX4_9AGAR</name>
<dbReference type="EMBL" id="JASNQZ010000015">
    <property type="protein sequence ID" value="KAL0947743.1"/>
    <property type="molecule type" value="Genomic_DNA"/>
</dbReference>
<organism evidence="3 4">
    <name type="scientific">Hohenbuehelia grisea</name>
    <dbReference type="NCBI Taxonomy" id="104357"/>
    <lineage>
        <taxon>Eukaryota</taxon>
        <taxon>Fungi</taxon>
        <taxon>Dikarya</taxon>
        <taxon>Basidiomycota</taxon>
        <taxon>Agaricomycotina</taxon>
        <taxon>Agaricomycetes</taxon>
        <taxon>Agaricomycetidae</taxon>
        <taxon>Agaricales</taxon>
        <taxon>Pleurotineae</taxon>
        <taxon>Pleurotaceae</taxon>
        <taxon>Hohenbuehelia</taxon>
    </lineage>
</organism>
<feature type="domain" description="DNA2/NAM7 helicase helicase" evidence="2">
    <location>
        <begin position="338"/>
        <end position="547"/>
    </location>
</feature>
<evidence type="ECO:0000313" key="4">
    <source>
        <dbReference type="Proteomes" id="UP001556367"/>
    </source>
</evidence>
<dbReference type="InterPro" id="IPR027417">
    <property type="entry name" value="P-loop_NTPase"/>
</dbReference>
<dbReference type="Pfam" id="PF13086">
    <property type="entry name" value="AAA_11"/>
    <property type="match status" value="1"/>
</dbReference>
<reference evidence="4" key="1">
    <citation type="submission" date="2024-06" db="EMBL/GenBank/DDBJ databases">
        <title>Multi-omics analyses provide insights into the biosynthesis of the anticancer antibiotic pleurotin in Hohenbuehelia grisea.</title>
        <authorList>
            <person name="Weaver J.A."/>
            <person name="Alberti F."/>
        </authorList>
    </citation>
    <scope>NUCLEOTIDE SEQUENCE [LARGE SCALE GENOMIC DNA]</scope>
    <source>
        <strain evidence="4">T-177</strain>
    </source>
</reference>
<evidence type="ECO:0000256" key="1">
    <source>
        <dbReference type="SAM" id="Coils"/>
    </source>
</evidence>
<dbReference type="InterPro" id="IPR041677">
    <property type="entry name" value="DNA2/NAM7_AAA_11"/>
</dbReference>
<feature type="coiled-coil region" evidence="1">
    <location>
        <begin position="449"/>
        <end position="478"/>
    </location>
</feature>
<sequence length="664" mass="73610">MPKYFRDTLGGSFKLNLIRNAGHPYNAIGSHVKGTFLRRRNNNPDGGSKENAVPEGYPTTKCYNPKLSPKVKLYTPDGMPSNPALERDIRIRRVHLKENGSADFEHALFGGMNGNPALGRFASIEHLPINPCGPGDPRAFEKEGLQQIVYRLLSRVDQETESSLPTLDCTLASTSLESTGGPSKMSLLVHSRISRLLRGDVVVLRTDDTKTALGVVQHSTCKKGDPNSGMEVTVRVRGENLNSLHNIQYLCPYFNLTSYENEYRSLMSLRDSSFCHPIINASLAAPFRGDSNYASRIQSAYGLDSHQADILISLLCTKGVSVLDSHSEDSPSTADDLIVALTKAVLVKQPPRVTDAAKAKPKRKVLLCSTDGHVLDRLSRTYQRSFLGYLPERSVLRIDNTATVSSDLLDISLTTIIQDRREAIAAAADKYSRRLDDIKAKMLDYDPSHDEDDRELDNLEFERERERLERLKDNSTVQLASIVENVTAELVRQSDVICADLEDGWIDLPSQEFDMIIVLGASRMASTQALMSFVHTNCQSVVLVGDSSEQARSGIGEVGTVPPPQDQSLTISYPILADHVWPTCSPQSVCIASLVKRVPESVQHFPSCLLPVHYDDRSHPCIRFGSHHDAHYSYPKSPLLTIPVTVFVHFPFDSSFSRMYVSIT</sequence>